<evidence type="ECO:0000256" key="8">
    <source>
        <dbReference type="ARBA" id="ARBA00022960"/>
    </source>
</evidence>
<evidence type="ECO:0000256" key="2">
    <source>
        <dbReference type="ARBA" id="ARBA00004236"/>
    </source>
</evidence>
<comment type="similarity">
    <text evidence="4">Belongs to the transpeptidase family.</text>
</comment>
<keyword evidence="8" id="KW-0133">Cell shape</keyword>
<keyword evidence="16" id="KW-0132">Cell division</keyword>
<dbReference type="InterPro" id="IPR012338">
    <property type="entry name" value="Beta-lactam/transpept-like"/>
</dbReference>
<evidence type="ECO:0000313" key="16">
    <source>
        <dbReference type="EMBL" id="EIJ78212.1"/>
    </source>
</evidence>
<gene>
    <name evidence="16" type="ORF">PB1_11649</name>
</gene>
<dbReference type="GO" id="GO:0005886">
    <property type="term" value="C:plasma membrane"/>
    <property type="evidence" value="ECO:0007669"/>
    <property type="project" value="UniProtKB-SubCell"/>
</dbReference>
<dbReference type="PANTHER" id="PTHR30627">
    <property type="entry name" value="PEPTIDOGLYCAN D,D-TRANSPEPTIDASE"/>
    <property type="match status" value="1"/>
</dbReference>
<dbReference type="AlphaFoldDB" id="I3DVE1"/>
<name>I3DVE1_BACMT</name>
<protein>
    <recommendedName>
        <fullName evidence="5">serine-type D-Ala-D-Ala carboxypeptidase</fullName>
        <ecNumber evidence="5">3.4.16.4</ecNumber>
    </recommendedName>
</protein>
<dbReference type="Pfam" id="PF03717">
    <property type="entry name" value="PBP_dimer"/>
    <property type="match status" value="1"/>
</dbReference>
<dbReference type="PANTHER" id="PTHR30627:SF2">
    <property type="entry name" value="PEPTIDOGLYCAN D,D-TRANSPEPTIDASE MRDA"/>
    <property type="match status" value="1"/>
</dbReference>
<dbReference type="Gene3D" id="3.40.710.10">
    <property type="entry name" value="DD-peptidase/beta-lactamase superfamily"/>
    <property type="match status" value="1"/>
</dbReference>
<dbReference type="GO" id="GO:0008360">
    <property type="term" value="P:regulation of cell shape"/>
    <property type="evidence" value="ECO:0007669"/>
    <property type="project" value="UniProtKB-KW"/>
</dbReference>
<comment type="catalytic activity">
    <reaction evidence="13">
        <text>Preferential cleavage: (Ac)2-L-Lys-D-Ala-|-D-Ala. Also transpeptidation of peptidyl-alanyl moieties that are N-acyl substituents of D-alanine.</text>
        <dbReference type="EC" id="3.4.16.4"/>
    </reaction>
</comment>
<evidence type="ECO:0000256" key="11">
    <source>
        <dbReference type="ARBA" id="ARBA00023136"/>
    </source>
</evidence>
<dbReference type="GO" id="GO:0008658">
    <property type="term" value="F:penicillin binding"/>
    <property type="evidence" value="ECO:0007669"/>
    <property type="project" value="InterPro"/>
</dbReference>
<comment type="pathway">
    <text evidence="3">Cell wall biogenesis; peptidoglycan biosynthesis.</text>
</comment>
<dbReference type="InterPro" id="IPR001460">
    <property type="entry name" value="PCN-bd_Tpept"/>
</dbReference>
<accession>I3DVE1</accession>
<dbReference type="Proteomes" id="UP000010523">
    <property type="component" value="Unassembled WGS sequence"/>
</dbReference>
<evidence type="ECO:0000259" key="15">
    <source>
        <dbReference type="Pfam" id="PF03717"/>
    </source>
</evidence>
<dbReference type="STRING" id="997296.PB1_11649"/>
<dbReference type="Gene3D" id="1.10.10.1230">
    <property type="entry name" value="Penicillin-binding protein, N-terminal non-catalytic domain, head sub-domain"/>
    <property type="match status" value="1"/>
</dbReference>
<evidence type="ECO:0000256" key="6">
    <source>
        <dbReference type="ARBA" id="ARBA00022475"/>
    </source>
</evidence>
<evidence type="ECO:0000256" key="13">
    <source>
        <dbReference type="ARBA" id="ARBA00034000"/>
    </source>
</evidence>
<dbReference type="EC" id="3.4.16.4" evidence="5"/>
<organism evidence="16 17">
    <name type="scientific">Bacillus methanolicus PB1</name>
    <dbReference type="NCBI Taxonomy" id="997296"/>
    <lineage>
        <taxon>Bacteria</taxon>
        <taxon>Bacillati</taxon>
        <taxon>Bacillota</taxon>
        <taxon>Bacilli</taxon>
        <taxon>Bacillales</taxon>
        <taxon>Bacillaceae</taxon>
        <taxon>Bacillus</taxon>
    </lineage>
</organism>
<comment type="subcellular location">
    <subcellularLocation>
        <location evidence="2">Cell membrane</location>
    </subcellularLocation>
    <subcellularLocation>
        <location evidence="1">Membrane</location>
        <topology evidence="1">Single-pass membrane protein</topology>
    </subcellularLocation>
</comment>
<dbReference type="GO" id="GO:0071972">
    <property type="term" value="F:peptidoglycan L,D-transpeptidase activity"/>
    <property type="evidence" value="ECO:0007669"/>
    <property type="project" value="TreeGrafter"/>
</dbReference>
<evidence type="ECO:0000256" key="7">
    <source>
        <dbReference type="ARBA" id="ARBA00022692"/>
    </source>
</evidence>
<dbReference type="RefSeq" id="WP_004436493.1">
    <property type="nucleotide sequence ID" value="NZ_AFEU01000003.1"/>
</dbReference>
<keyword evidence="17" id="KW-1185">Reference proteome</keyword>
<reference evidence="16 17" key="1">
    <citation type="journal article" date="2012" name="Appl. Environ. Microbiol.">
        <title>Genome Sequence of Thermotolerant Bacillus methanolicus: Features and Regulation Related to Methylotrophy and Production of L-Lysine and L-Glutamate from Methanol.</title>
        <authorList>
            <person name="Heggeset T.M."/>
            <person name="Krog A."/>
            <person name="Balzer S."/>
            <person name="Wentzel A."/>
            <person name="Ellingsen T.E."/>
            <person name="Brautaset T."/>
        </authorList>
    </citation>
    <scope>NUCLEOTIDE SEQUENCE [LARGE SCALE GENOMIC DNA]</scope>
    <source>
        <strain evidence="16 17">PB1</strain>
    </source>
</reference>
<keyword evidence="12" id="KW-0961">Cell wall biogenesis/degradation</keyword>
<evidence type="ECO:0000256" key="3">
    <source>
        <dbReference type="ARBA" id="ARBA00004752"/>
    </source>
</evidence>
<evidence type="ECO:0000256" key="12">
    <source>
        <dbReference type="ARBA" id="ARBA00023316"/>
    </source>
</evidence>
<dbReference type="InterPro" id="IPR050515">
    <property type="entry name" value="Beta-lactam/transpept"/>
</dbReference>
<proteinExistence type="inferred from homology"/>
<evidence type="ECO:0000313" key="17">
    <source>
        <dbReference type="Proteomes" id="UP000010523"/>
    </source>
</evidence>
<evidence type="ECO:0000256" key="5">
    <source>
        <dbReference type="ARBA" id="ARBA00012448"/>
    </source>
</evidence>
<dbReference type="OrthoDB" id="9770103at2"/>
<dbReference type="Pfam" id="PF00905">
    <property type="entry name" value="Transpeptidase"/>
    <property type="match status" value="1"/>
</dbReference>
<dbReference type="SUPFAM" id="SSF56601">
    <property type="entry name" value="beta-lactamase/transpeptidase-like"/>
    <property type="match status" value="1"/>
</dbReference>
<evidence type="ECO:0000256" key="9">
    <source>
        <dbReference type="ARBA" id="ARBA00022984"/>
    </source>
</evidence>
<feature type="domain" description="Penicillin-binding protein dimerisation" evidence="15">
    <location>
        <begin position="58"/>
        <end position="295"/>
    </location>
</feature>
<dbReference type="GO" id="GO:0009002">
    <property type="term" value="F:serine-type D-Ala-D-Ala carboxypeptidase activity"/>
    <property type="evidence" value="ECO:0007669"/>
    <property type="project" value="UniProtKB-EC"/>
</dbReference>
<dbReference type="UniPathway" id="UPA00219"/>
<keyword evidence="6" id="KW-1003">Cell membrane</keyword>
<dbReference type="eggNOG" id="COG0768">
    <property type="taxonomic scope" value="Bacteria"/>
</dbReference>
<evidence type="ECO:0000259" key="14">
    <source>
        <dbReference type="Pfam" id="PF00905"/>
    </source>
</evidence>
<sequence>MGKKKKKVFVQFRMNLLFFVVFLLFSMLIVRLGVVQIVYGNDYKREIERTVDVTVSHPVPRGKMFDRTGKIVVDNTPKNAIIFINEGYDQDKMMTIAKKLSTLIEMKDDKIPERDKKDYWIINNPKRADKKITAKEWKLYKNKKLTDKQIYQLKLERITEKELGELTKKDLEILAIYRKFNSGYAFTPQIVKNEKVTDEEIARVNENLKYLPGVDTITDWDRSYTFGDTLKTVLGNITTSEEGLPKEQLDYYLSRGYNRNDRVGKSYLEMQYEDVLHGQKKKVKNITDKAGNLLKSEIISEGKPGNDLVLTIDMDLQIAVEKIIEDELLRARSKPRTGLLDRAFVVLMNPNTGEVLTMAGKVFARDEKTGERIIQDYALGNISSSYNVGSAVKGATVLTGYKTGAIRPWSTFYDSPLYIKDTPEKSSWRNFNAYLNDIRALRVSSNVYMFKTAIEIGKGTYIPNQPLILKNKEAFKTIRDSFSEFGLGVRTGIDLPKEQIGYKGPQTNPGFLLDLVIGQYDTYTPMQLAQYVSTIANGGYRIKPHLVKEIRQPSVNDELGPLVTEIHPAVLNRLDLKVDWLSQVKEGFRQVMQHSEGTAYRRFGDAPYSPAGKTGTAQAFYDGPHRKNYNLPPEVMNLSLVAYAPHDNPEIAMAVVVPWAYQGNSGHTANYEIGRRVLDTYFELKKQRSKQ</sequence>
<evidence type="ECO:0000256" key="1">
    <source>
        <dbReference type="ARBA" id="ARBA00004167"/>
    </source>
</evidence>
<evidence type="ECO:0000256" key="10">
    <source>
        <dbReference type="ARBA" id="ARBA00022989"/>
    </source>
</evidence>
<dbReference type="InterPro" id="IPR036138">
    <property type="entry name" value="PBP_dimer_sf"/>
</dbReference>
<comment type="caution">
    <text evidence="16">The sequence shown here is derived from an EMBL/GenBank/DDBJ whole genome shotgun (WGS) entry which is preliminary data.</text>
</comment>
<dbReference type="Gene3D" id="3.90.1310.10">
    <property type="entry name" value="Penicillin-binding protein 2a (Domain 2)"/>
    <property type="match status" value="1"/>
</dbReference>
<keyword evidence="9" id="KW-0573">Peptidoglycan synthesis</keyword>
<dbReference type="GO" id="GO:0009252">
    <property type="term" value="P:peptidoglycan biosynthetic process"/>
    <property type="evidence" value="ECO:0007669"/>
    <property type="project" value="UniProtKB-UniPathway"/>
</dbReference>
<feature type="domain" description="Penicillin-binding protein transpeptidase" evidence="14">
    <location>
        <begin position="344"/>
        <end position="678"/>
    </location>
</feature>
<keyword evidence="10" id="KW-1133">Transmembrane helix</keyword>
<keyword evidence="7" id="KW-0812">Transmembrane</keyword>
<keyword evidence="16" id="KW-0131">Cell cycle</keyword>
<dbReference type="GO" id="GO:0051301">
    <property type="term" value="P:cell division"/>
    <property type="evidence" value="ECO:0007669"/>
    <property type="project" value="UniProtKB-KW"/>
</dbReference>
<dbReference type="PATRIC" id="fig|997296.3.peg.2451"/>
<evidence type="ECO:0000256" key="4">
    <source>
        <dbReference type="ARBA" id="ARBA00007171"/>
    </source>
</evidence>
<dbReference type="GO" id="GO:0071555">
    <property type="term" value="P:cell wall organization"/>
    <property type="evidence" value="ECO:0007669"/>
    <property type="project" value="UniProtKB-KW"/>
</dbReference>
<keyword evidence="11" id="KW-0472">Membrane</keyword>
<dbReference type="InterPro" id="IPR005311">
    <property type="entry name" value="PBP_dimer"/>
</dbReference>
<dbReference type="SUPFAM" id="SSF56519">
    <property type="entry name" value="Penicillin binding protein dimerisation domain"/>
    <property type="match status" value="1"/>
</dbReference>
<dbReference type="EMBL" id="AFEU01000003">
    <property type="protein sequence ID" value="EIJ78212.1"/>
    <property type="molecule type" value="Genomic_DNA"/>
</dbReference>